<dbReference type="PROSITE" id="PS50003">
    <property type="entry name" value="PH_DOMAIN"/>
    <property type="match status" value="1"/>
</dbReference>
<keyword evidence="3 6" id="KW-0728">SH3 domain</keyword>
<dbReference type="OrthoDB" id="5974593at2759"/>
<dbReference type="GO" id="GO:0005737">
    <property type="term" value="C:cytoplasm"/>
    <property type="evidence" value="ECO:0007669"/>
    <property type="project" value="UniProtKB-SubCell"/>
</dbReference>
<comment type="similarity">
    <text evidence="2">Belongs to the SKAP family.</text>
</comment>
<dbReference type="EnsemblMetazoa" id="CLYHEMT016747.2">
    <property type="protein sequence ID" value="CLYHEMP016747.2"/>
    <property type="gene ID" value="CLYHEMG016747"/>
</dbReference>
<dbReference type="InterPro" id="IPR001452">
    <property type="entry name" value="SH3_domain"/>
</dbReference>
<dbReference type="Gene3D" id="2.30.30.40">
    <property type="entry name" value="SH3 Domains"/>
    <property type="match status" value="1"/>
</dbReference>
<evidence type="ECO:0000313" key="11">
    <source>
        <dbReference type="Proteomes" id="UP000594262"/>
    </source>
</evidence>
<evidence type="ECO:0000256" key="6">
    <source>
        <dbReference type="PROSITE-ProRule" id="PRU00192"/>
    </source>
</evidence>
<dbReference type="SMART" id="SM00326">
    <property type="entry name" value="SH3"/>
    <property type="match status" value="1"/>
</dbReference>
<evidence type="ECO:0000256" key="7">
    <source>
        <dbReference type="SAM" id="MobiDB-lite"/>
    </source>
</evidence>
<evidence type="ECO:0000256" key="4">
    <source>
        <dbReference type="ARBA" id="ARBA00022490"/>
    </source>
</evidence>
<comment type="subcellular location">
    <subcellularLocation>
        <location evidence="1">Cytoplasm</location>
    </subcellularLocation>
</comment>
<dbReference type="Pfam" id="PF00169">
    <property type="entry name" value="PH"/>
    <property type="match status" value="1"/>
</dbReference>
<accession>A0A7M5X201</accession>
<dbReference type="Pfam" id="PF00018">
    <property type="entry name" value="SH3_1"/>
    <property type="match status" value="1"/>
</dbReference>
<evidence type="ECO:0000259" key="8">
    <source>
        <dbReference type="PROSITE" id="PS50002"/>
    </source>
</evidence>
<dbReference type="PANTHER" id="PTHR15129:SF0">
    <property type="entry name" value="SH3 DOMAIN-CONTAINING PROTEIN"/>
    <property type="match status" value="1"/>
</dbReference>
<dbReference type="SUPFAM" id="SSF50729">
    <property type="entry name" value="PH domain-like"/>
    <property type="match status" value="1"/>
</dbReference>
<feature type="region of interest" description="Disordered" evidence="7">
    <location>
        <begin position="57"/>
        <end position="175"/>
    </location>
</feature>
<feature type="domain" description="PH" evidence="9">
    <location>
        <begin position="227"/>
        <end position="326"/>
    </location>
</feature>
<dbReference type="InterPro" id="IPR037781">
    <property type="entry name" value="SKAP_fam"/>
</dbReference>
<evidence type="ECO:0000256" key="1">
    <source>
        <dbReference type="ARBA" id="ARBA00004496"/>
    </source>
</evidence>
<feature type="compositionally biased region" description="Basic and acidic residues" evidence="7">
    <location>
        <begin position="59"/>
        <end position="68"/>
    </location>
</feature>
<organism evidence="10 11">
    <name type="scientific">Clytia hemisphaerica</name>
    <dbReference type="NCBI Taxonomy" id="252671"/>
    <lineage>
        <taxon>Eukaryota</taxon>
        <taxon>Metazoa</taxon>
        <taxon>Cnidaria</taxon>
        <taxon>Hydrozoa</taxon>
        <taxon>Hydroidolina</taxon>
        <taxon>Leptothecata</taxon>
        <taxon>Obeliida</taxon>
        <taxon>Clytiidae</taxon>
        <taxon>Clytia</taxon>
    </lineage>
</organism>
<dbReference type="SMART" id="SM00233">
    <property type="entry name" value="PH"/>
    <property type="match status" value="1"/>
</dbReference>
<evidence type="ECO:0000259" key="9">
    <source>
        <dbReference type="PROSITE" id="PS50003"/>
    </source>
</evidence>
<evidence type="ECO:0000256" key="2">
    <source>
        <dbReference type="ARBA" id="ARBA00005864"/>
    </source>
</evidence>
<feature type="compositionally biased region" description="Basic and acidic residues" evidence="7">
    <location>
        <begin position="95"/>
        <end position="104"/>
    </location>
</feature>
<dbReference type="Gene3D" id="2.30.29.30">
    <property type="entry name" value="Pleckstrin-homology domain (PH domain)/Phosphotyrosine-binding domain (PTB)"/>
    <property type="match status" value="1"/>
</dbReference>
<reference evidence="10" key="1">
    <citation type="submission" date="2021-01" db="UniProtKB">
        <authorList>
            <consortium name="EnsemblMetazoa"/>
        </authorList>
    </citation>
    <scope>IDENTIFICATION</scope>
</reference>
<dbReference type="AlphaFoldDB" id="A0A7M5X201"/>
<dbReference type="InterPro" id="IPR036028">
    <property type="entry name" value="SH3-like_dom_sf"/>
</dbReference>
<feature type="compositionally biased region" description="Low complexity" evidence="7">
    <location>
        <begin position="115"/>
        <end position="147"/>
    </location>
</feature>
<dbReference type="PROSITE" id="PS50002">
    <property type="entry name" value="SH3"/>
    <property type="match status" value="1"/>
</dbReference>
<dbReference type="InterPro" id="IPR001849">
    <property type="entry name" value="PH_domain"/>
</dbReference>
<keyword evidence="5" id="KW-0597">Phosphoprotein</keyword>
<feature type="compositionally biased region" description="Polar residues" evidence="7">
    <location>
        <begin position="193"/>
        <end position="207"/>
    </location>
</feature>
<keyword evidence="11" id="KW-1185">Reference proteome</keyword>
<dbReference type="SUPFAM" id="SSF50044">
    <property type="entry name" value="SH3-domain"/>
    <property type="match status" value="1"/>
</dbReference>
<evidence type="ECO:0000256" key="5">
    <source>
        <dbReference type="ARBA" id="ARBA00022553"/>
    </source>
</evidence>
<evidence type="ECO:0000313" key="10">
    <source>
        <dbReference type="EnsemblMetazoa" id="CLYHEMP016747.2"/>
    </source>
</evidence>
<feature type="compositionally biased region" description="Basic and acidic residues" evidence="7">
    <location>
        <begin position="209"/>
        <end position="219"/>
    </location>
</feature>
<feature type="region of interest" description="Disordered" evidence="7">
    <location>
        <begin position="187"/>
        <end position="219"/>
    </location>
</feature>
<dbReference type="Proteomes" id="UP000594262">
    <property type="component" value="Unplaced"/>
</dbReference>
<name>A0A7M5X201_9CNID</name>
<feature type="domain" description="SH3" evidence="8">
    <location>
        <begin position="496"/>
        <end position="555"/>
    </location>
</feature>
<feature type="region of interest" description="Disordered" evidence="7">
    <location>
        <begin position="335"/>
        <end position="356"/>
    </location>
</feature>
<protein>
    <submittedName>
        <fullName evidence="10">Uncharacterized protein</fullName>
    </submittedName>
</protein>
<dbReference type="PANTHER" id="PTHR15129">
    <property type="entry name" value="SRC-ASSOCIATED ADAPTOR PROTEIN"/>
    <property type="match status" value="1"/>
</dbReference>
<sequence>MGEITPKEIIKLLEGCINFLNIDVKNEISSSSILMDIEDQVDKMNYAITKLNNMPSFEKPSKEVEKPQRKGFSQPSRTDIKAVVNRRLSQKSSKKKDTINDSRPRSQSCKGMDVTSPTLTSPPAQQQQQSPVPQSPIITPTPTPITQDDMYEDPSQTTNKNSDLPPPPPQLTQDDFYEEAPGSAIKDKAADEISNTSSDQSLSITSNDTEDRMKTLKSSSAEEMKAKAIFYGTIRKNKRSLLSLRWKKRFCVLLDSLLLYYETETDKEAMGIIDLATGYRLNVPAKGNGFLFHLEHPDKNQSSYTFQADSLQHAEQWRKHLAAVIETTNEGFVNDAFNQNAPGSSSSGSAENSGSAMVTDIVDAPPTNVSGGDMGGDDFYDDIMNHVNNKPVIQPTIDTAPKPLNQQGNTEGAQGEEIYDDVVQPTEQDDGGEIYDDVSNQVQTPTPAVRPQPPTPMGGITHTSPQLMNSPALIASRPPLVPPTPLAPPTPTDQYSIDNIYMGIYDCESEGDQDLAFNRGDVMYILEKVHVDWWLAYLEGKVGLVPSNHLTTAFVN</sequence>
<dbReference type="InterPro" id="IPR011993">
    <property type="entry name" value="PH-like_dom_sf"/>
</dbReference>
<feature type="compositionally biased region" description="Low complexity" evidence="7">
    <location>
        <begin position="338"/>
        <end position="356"/>
    </location>
</feature>
<dbReference type="GO" id="GO:0005886">
    <property type="term" value="C:plasma membrane"/>
    <property type="evidence" value="ECO:0007669"/>
    <property type="project" value="TreeGrafter"/>
</dbReference>
<evidence type="ECO:0000256" key="3">
    <source>
        <dbReference type="ARBA" id="ARBA00022443"/>
    </source>
</evidence>
<keyword evidence="4" id="KW-0963">Cytoplasm</keyword>
<proteinExistence type="inferred from homology"/>